<dbReference type="PROSITE" id="PS00862">
    <property type="entry name" value="OX2_COVAL_FAD"/>
    <property type="match status" value="1"/>
</dbReference>
<dbReference type="Gene3D" id="3.30.465.10">
    <property type="match status" value="1"/>
</dbReference>
<dbReference type="Gene3D" id="3.40.462.20">
    <property type="match status" value="1"/>
</dbReference>
<keyword evidence="8" id="KW-1185">Reference proteome</keyword>
<evidence type="ECO:0000313" key="8">
    <source>
        <dbReference type="Proteomes" id="UP001501251"/>
    </source>
</evidence>
<evidence type="ECO:0000313" key="7">
    <source>
        <dbReference type="EMBL" id="GAA4189213.1"/>
    </source>
</evidence>
<evidence type="ECO:0000256" key="5">
    <source>
        <dbReference type="ARBA" id="ARBA00023002"/>
    </source>
</evidence>
<dbReference type="PANTHER" id="PTHR42973:SF39">
    <property type="entry name" value="FAD-BINDING PCMH-TYPE DOMAIN-CONTAINING PROTEIN"/>
    <property type="match status" value="1"/>
</dbReference>
<feature type="domain" description="FAD-binding PCMH-type" evidence="6">
    <location>
        <begin position="40"/>
        <end position="210"/>
    </location>
</feature>
<proteinExistence type="inferred from homology"/>
<dbReference type="PANTHER" id="PTHR42973">
    <property type="entry name" value="BINDING OXIDOREDUCTASE, PUTATIVE (AFU_ORTHOLOGUE AFUA_1G17690)-RELATED"/>
    <property type="match status" value="1"/>
</dbReference>
<dbReference type="RefSeq" id="WP_344918026.1">
    <property type="nucleotide sequence ID" value="NZ_BAABAQ010000003.1"/>
</dbReference>
<dbReference type="InterPro" id="IPR036318">
    <property type="entry name" value="FAD-bd_PCMH-like_sf"/>
</dbReference>
<evidence type="ECO:0000256" key="1">
    <source>
        <dbReference type="ARBA" id="ARBA00001974"/>
    </source>
</evidence>
<protein>
    <submittedName>
        <fullName evidence="7">FAD-binding oxidoreductase</fullName>
    </submittedName>
</protein>
<keyword evidence="3" id="KW-0285">Flavoprotein</keyword>
<dbReference type="InterPro" id="IPR016167">
    <property type="entry name" value="FAD-bd_PCMH_sub1"/>
</dbReference>
<evidence type="ECO:0000259" key="6">
    <source>
        <dbReference type="PROSITE" id="PS51387"/>
    </source>
</evidence>
<dbReference type="Pfam" id="PF01565">
    <property type="entry name" value="FAD_binding_4"/>
    <property type="match status" value="1"/>
</dbReference>
<dbReference type="InterPro" id="IPR050416">
    <property type="entry name" value="FAD-linked_Oxidoreductase"/>
</dbReference>
<sequence>MSFSSPVMDLDELEHVLDGALVRPSSPGWDAARAAWQLAVDQRPYAVVLAASARDVVATVEAAARLGLRVAPQATGHNAAPLGPLGRTILLRTSAMRGVEIDAGRQVARVEAGALWADVTAAAAVHGLTGLAGSAPDVGVVGYTLGGGLSWFARLHGLAANHVLSADIVTADGEPRTIDATRDAALFWAIRGGGGGFGVVTALEFRLFPITEVHAGMLLWPIERAAEVLGAWWEWARSVPETVTSLGRLLRLPPIPQIPEPLRGRSFVAVEAACLLDPATADLLLAPLRALGPEMDTVRPTPITELGALHMDPQEPTPVTGDGLQLAGFPPAALEALLRVAGPGADVPLLTIELRHLGGALAYGQQGGGAVSGMDAAIAVFSGGITPDADAAAAVHVALDEVGAALAPWRAETAYRNFTERSGPRFDRLETHIRLQRIKAAYDPADLIHANHPVTPAG</sequence>
<reference evidence="8" key="1">
    <citation type="journal article" date="2019" name="Int. J. Syst. Evol. Microbiol.">
        <title>The Global Catalogue of Microorganisms (GCM) 10K type strain sequencing project: providing services to taxonomists for standard genome sequencing and annotation.</title>
        <authorList>
            <consortium name="The Broad Institute Genomics Platform"/>
            <consortium name="The Broad Institute Genome Sequencing Center for Infectious Disease"/>
            <person name="Wu L."/>
            <person name="Ma J."/>
        </authorList>
    </citation>
    <scope>NUCLEOTIDE SEQUENCE [LARGE SCALE GENOMIC DNA]</scope>
    <source>
        <strain evidence="8">JCM 17388</strain>
    </source>
</reference>
<keyword evidence="4" id="KW-0274">FAD</keyword>
<organism evidence="7 8">
    <name type="scientific">Streptosporangium oxazolinicum</name>
    <dbReference type="NCBI Taxonomy" id="909287"/>
    <lineage>
        <taxon>Bacteria</taxon>
        <taxon>Bacillati</taxon>
        <taxon>Actinomycetota</taxon>
        <taxon>Actinomycetes</taxon>
        <taxon>Streptosporangiales</taxon>
        <taxon>Streptosporangiaceae</taxon>
        <taxon>Streptosporangium</taxon>
    </lineage>
</organism>
<dbReference type="Gene3D" id="3.30.43.10">
    <property type="entry name" value="Uridine Diphospho-n-acetylenolpyruvylglucosamine Reductase, domain 2"/>
    <property type="match status" value="1"/>
</dbReference>
<dbReference type="InterPro" id="IPR016169">
    <property type="entry name" value="FAD-bd_PCMH_sub2"/>
</dbReference>
<dbReference type="Proteomes" id="UP001501251">
    <property type="component" value="Unassembled WGS sequence"/>
</dbReference>
<name>A0ABP8AS69_9ACTN</name>
<comment type="caution">
    <text evidence="7">The sequence shown here is derived from an EMBL/GenBank/DDBJ whole genome shotgun (WGS) entry which is preliminary data.</text>
</comment>
<dbReference type="EMBL" id="BAABAQ010000003">
    <property type="protein sequence ID" value="GAA4189213.1"/>
    <property type="molecule type" value="Genomic_DNA"/>
</dbReference>
<dbReference type="SUPFAM" id="SSF56176">
    <property type="entry name" value="FAD-binding/transporter-associated domain-like"/>
    <property type="match status" value="1"/>
</dbReference>
<comment type="cofactor">
    <cofactor evidence="1">
        <name>FAD</name>
        <dbReference type="ChEBI" id="CHEBI:57692"/>
    </cofactor>
</comment>
<accession>A0ABP8AS69</accession>
<comment type="similarity">
    <text evidence="2">Belongs to the oxygen-dependent FAD-linked oxidoreductase family.</text>
</comment>
<dbReference type="PROSITE" id="PS51387">
    <property type="entry name" value="FAD_PCMH"/>
    <property type="match status" value="1"/>
</dbReference>
<evidence type="ECO:0000256" key="4">
    <source>
        <dbReference type="ARBA" id="ARBA00022827"/>
    </source>
</evidence>
<dbReference type="InterPro" id="IPR016166">
    <property type="entry name" value="FAD-bd_PCMH"/>
</dbReference>
<evidence type="ECO:0000256" key="2">
    <source>
        <dbReference type="ARBA" id="ARBA00005466"/>
    </source>
</evidence>
<gene>
    <name evidence="7" type="ORF">GCM10022252_25750</name>
</gene>
<keyword evidence="5" id="KW-0560">Oxidoreductase</keyword>
<dbReference type="InterPro" id="IPR006094">
    <property type="entry name" value="Oxid_FAD_bind_N"/>
</dbReference>
<dbReference type="InterPro" id="IPR006093">
    <property type="entry name" value="Oxy_OxRdtase_FAD_BS"/>
</dbReference>
<evidence type="ECO:0000256" key="3">
    <source>
        <dbReference type="ARBA" id="ARBA00022630"/>
    </source>
</evidence>